<dbReference type="PANTHER" id="PTHR28153">
    <property type="entry name" value="PROTEIN, PUTATIVE-RELATED"/>
    <property type="match status" value="1"/>
</dbReference>
<gene>
    <name evidence="2" type="ORF">CANTADRAFT_53076</name>
</gene>
<evidence type="ECO:0000259" key="1">
    <source>
        <dbReference type="Pfam" id="PF14831"/>
    </source>
</evidence>
<dbReference type="Pfam" id="PF09804">
    <property type="entry name" value="DENND11"/>
    <property type="match status" value="1"/>
</dbReference>
<dbReference type="RefSeq" id="XP_020063482.1">
    <property type="nucleotide sequence ID" value="XM_020210154.1"/>
</dbReference>
<proteinExistence type="predicted"/>
<dbReference type="InterPro" id="IPR053056">
    <property type="entry name" value="Lipid_Metab_Assoc_Protein"/>
</dbReference>
<name>A0A1E4SFW8_9ASCO</name>
<keyword evidence="3" id="KW-1185">Reference proteome</keyword>
<dbReference type="InterPro" id="IPR028115">
    <property type="entry name" value="DUF4484"/>
</dbReference>
<dbReference type="GO" id="GO:0005811">
    <property type="term" value="C:lipid droplet"/>
    <property type="evidence" value="ECO:0007669"/>
    <property type="project" value="TreeGrafter"/>
</dbReference>
<dbReference type="EMBL" id="KV453913">
    <property type="protein sequence ID" value="ODV78360.1"/>
    <property type="molecule type" value="Genomic_DNA"/>
</dbReference>
<dbReference type="PANTHER" id="PTHR28153:SF1">
    <property type="entry name" value="DUF4484 DOMAIN-CONTAINING PROTEIN"/>
    <property type="match status" value="1"/>
</dbReference>
<dbReference type="Proteomes" id="UP000094285">
    <property type="component" value="Unassembled WGS sequence"/>
</dbReference>
<accession>A0A1E4SFW8</accession>
<dbReference type="GeneID" id="30984290"/>
<dbReference type="Pfam" id="PF14831">
    <property type="entry name" value="DUF4484"/>
    <property type="match status" value="1"/>
</dbReference>
<feature type="domain" description="DUF4484" evidence="1">
    <location>
        <begin position="433"/>
        <end position="530"/>
    </location>
</feature>
<dbReference type="AlphaFoldDB" id="A0A1E4SFW8"/>
<reference evidence="3" key="1">
    <citation type="submission" date="2016-05" db="EMBL/GenBank/DDBJ databases">
        <title>Comparative genomics of biotechnologically important yeasts.</title>
        <authorList>
            <consortium name="DOE Joint Genome Institute"/>
            <person name="Riley R."/>
            <person name="Haridas S."/>
            <person name="Wolfe K.H."/>
            <person name="Lopes M.R."/>
            <person name="Hittinger C.T."/>
            <person name="Goker M."/>
            <person name="Salamov A."/>
            <person name="Wisecaver J."/>
            <person name="Long T.M."/>
            <person name="Aerts A.L."/>
            <person name="Barry K."/>
            <person name="Choi C."/>
            <person name="Clum A."/>
            <person name="Coughlan A.Y."/>
            <person name="Deshpande S."/>
            <person name="Douglass A.P."/>
            <person name="Hanson S.J."/>
            <person name="Klenk H.-P."/>
            <person name="Labutti K."/>
            <person name="Lapidus A."/>
            <person name="Lindquist E."/>
            <person name="Lipzen A."/>
            <person name="Meier-Kolthoff J.P."/>
            <person name="Ohm R.A."/>
            <person name="Otillar R.P."/>
            <person name="Pangilinan J."/>
            <person name="Peng Y."/>
            <person name="Rokas A."/>
            <person name="Rosa C.A."/>
            <person name="Scheuner C."/>
            <person name="Sibirny A.A."/>
            <person name="Slot J.C."/>
            <person name="Stielow J.B."/>
            <person name="Sun H."/>
            <person name="Kurtzman C.P."/>
            <person name="Blackwell M."/>
            <person name="Grigoriev I.V."/>
            <person name="Jeffries T.W."/>
        </authorList>
    </citation>
    <scope>NUCLEOTIDE SEQUENCE [LARGE SCALE GENOMIC DNA]</scope>
    <source>
        <strain evidence="3">NRRL Y-17324</strain>
    </source>
</reference>
<sequence length="539" mass="61531">MPESKYHPSKVVALFVAQFDIRSGYQLVWSKCSVPGMSLDGLDYKALPSGIHEYQKATVLLSHSHQNKLYYGQSRFRQYIVGDQPHEGSIDRDTVKMFSVGVVCDPTASQLAVAHTNWKPNEFINNGWEYSEILDTNLEQFLQEGNYANYDIFERLYQSLTSHITHLSVVPLQPDINHHLLTKLPNFVDLFGPLIFILFKQSLLRKRVLIFNRNHGNNADYLTVNSFSYILSLLTVIPQNIETVSKDEKNNYYSQPIYNVGLNDLTGLDLLKTKAYVASTNDDVLLYQKNLFDIAVIINDEESDYPAIYNHKDMGGALDQKKKLKATVRDYYKFKAIHNELHKSTGSRLTTEFTNKTNMSTDDLNSVHTKISSTSLNQFDDEVADEPAWWVNDATEAVSWRESIWSAFSWFASAGQVVSNTHSEPLSKNDRNGSLDMMQLVNIVGFFHSLTKKWIYLINEIVIEQLEEQNPGDEDASLFSSLTSNHKISLELTYQDLVDMELDPYYAQDVEFVREFVMLYWGSVVENVDIGMGITGICC</sequence>
<dbReference type="InterPro" id="IPR018626">
    <property type="entry name" value="LCHN/Anr2"/>
</dbReference>
<dbReference type="OrthoDB" id="2152680at2759"/>
<organism evidence="2 3">
    <name type="scientific">Suhomyces tanzawaensis NRRL Y-17324</name>
    <dbReference type="NCBI Taxonomy" id="984487"/>
    <lineage>
        <taxon>Eukaryota</taxon>
        <taxon>Fungi</taxon>
        <taxon>Dikarya</taxon>
        <taxon>Ascomycota</taxon>
        <taxon>Saccharomycotina</taxon>
        <taxon>Pichiomycetes</taxon>
        <taxon>Debaryomycetaceae</taxon>
        <taxon>Suhomyces</taxon>
    </lineage>
</organism>
<protein>
    <recommendedName>
        <fullName evidence="1">DUF4484 domain-containing protein</fullName>
    </recommendedName>
</protein>
<evidence type="ECO:0000313" key="2">
    <source>
        <dbReference type="EMBL" id="ODV78360.1"/>
    </source>
</evidence>
<evidence type="ECO:0000313" key="3">
    <source>
        <dbReference type="Proteomes" id="UP000094285"/>
    </source>
</evidence>